<keyword evidence="3" id="KW-1185">Reference proteome</keyword>
<dbReference type="KEGG" id="cmb:CSW64_15890"/>
<dbReference type="OrthoDB" id="242375at2"/>
<evidence type="ECO:0008006" key="4">
    <source>
        <dbReference type="Google" id="ProtNLM"/>
    </source>
</evidence>
<dbReference type="Proteomes" id="UP000228945">
    <property type="component" value="Chromosome"/>
</dbReference>
<keyword evidence="1" id="KW-0732">Signal</keyword>
<evidence type="ECO:0000256" key="1">
    <source>
        <dbReference type="SAM" id="SignalP"/>
    </source>
</evidence>
<dbReference type="Pfam" id="PF14100">
    <property type="entry name" value="DUF6807"/>
    <property type="match status" value="1"/>
</dbReference>
<dbReference type="InterPro" id="IPR029475">
    <property type="entry name" value="DUF6807"/>
</dbReference>
<protein>
    <recommendedName>
        <fullName evidence="4">DUF4861 domain-containing protein</fullName>
    </recommendedName>
</protein>
<sequence>MTAPTAAGRIARTLIAAAALAGAVALAPAALARPGGLDAVIGPDGVTVTDDDRPVLFYRTKPAPGAEPGRSNYVHPLYAPDGTILTEDRPADHPNQRGLFWAWRQVRLGDRIVADGWAMQGLTYSVRKTNFGADRSGNGAAALTLEIDWIVNAGSELVYVARETTKVRVQPLRNGARRLDFDTLITANVDGLSLGGSDDAVGSGGFSARLIAPDRLIFHSGGRAVTAQQNALTAGTSMGFAWPKQPGLEKWGVGLSCKADGRPISQWVLRKEASMQNCVWPGRAPVALSKGRPLRLESTVVIKPAAGK</sequence>
<dbReference type="RefSeq" id="WP_099623018.1">
    <property type="nucleotide sequence ID" value="NZ_CP024201.1"/>
</dbReference>
<organism evidence="2 3">
    <name type="scientific">Caulobacter mirabilis</name>
    <dbReference type="NCBI Taxonomy" id="69666"/>
    <lineage>
        <taxon>Bacteria</taxon>
        <taxon>Pseudomonadati</taxon>
        <taxon>Pseudomonadota</taxon>
        <taxon>Alphaproteobacteria</taxon>
        <taxon>Caulobacterales</taxon>
        <taxon>Caulobacteraceae</taxon>
        <taxon>Caulobacter</taxon>
    </lineage>
</organism>
<dbReference type="EMBL" id="CP024201">
    <property type="protein sequence ID" value="ATQ43769.1"/>
    <property type="molecule type" value="Genomic_DNA"/>
</dbReference>
<accession>A0A2D2B0K0</accession>
<feature type="signal peptide" evidence="1">
    <location>
        <begin position="1"/>
        <end position="32"/>
    </location>
</feature>
<name>A0A2D2B0K0_9CAUL</name>
<gene>
    <name evidence="2" type="ORF">CSW64_15890</name>
</gene>
<evidence type="ECO:0000313" key="2">
    <source>
        <dbReference type="EMBL" id="ATQ43769.1"/>
    </source>
</evidence>
<feature type="chain" id="PRO_5016295212" description="DUF4861 domain-containing protein" evidence="1">
    <location>
        <begin position="33"/>
        <end position="308"/>
    </location>
</feature>
<proteinExistence type="predicted"/>
<dbReference type="AlphaFoldDB" id="A0A2D2B0K0"/>
<evidence type="ECO:0000313" key="3">
    <source>
        <dbReference type="Proteomes" id="UP000228945"/>
    </source>
</evidence>
<reference evidence="2 3" key="1">
    <citation type="submission" date="2017-10" db="EMBL/GenBank/DDBJ databases">
        <title>Genome sequence of Caulobacter mirabilis FWC38.</title>
        <authorList>
            <person name="Fiebig A."/>
            <person name="Crosson S."/>
        </authorList>
    </citation>
    <scope>NUCLEOTIDE SEQUENCE [LARGE SCALE GENOMIC DNA]</scope>
    <source>
        <strain evidence="2 3">FWC 38</strain>
    </source>
</reference>